<name>A0A0U3KKE9_STRGL</name>
<gene>
    <name evidence="1" type="ORF">WQO_18330</name>
</gene>
<dbReference type="Proteomes" id="UP000064183">
    <property type="component" value="Chromosome"/>
</dbReference>
<dbReference type="STRING" id="1172567.WQO_18330"/>
<dbReference type="KEGG" id="sgb:WQO_18330"/>
<accession>A0A0U3KKE9</accession>
<dbReference type="AlphaFoldDB" id="A0A0U3KKE9"/>
<evidence type="ECO:0000313" key="2">
    <source>
        <dbReference type="Proteomes" id="UP000064183"/>
    </source>
</evidence>
<proteinExistence type="predicted"/>
<dbReference type="EMBL" id="CP013738">
    <property type="protein sequence ID" value="ALU95105.1"/>
    <property type="molecule type" value="Genomic_DNA"/>
</dbReference>
<evidence type="ECO:0000313" key="1">
    <source>
        <dbReference type="EMBL" id="ALU95105.1"/>
    </source>
</evidence>
<protein>
    <submittedName>
        <fullName evidence="1">Uncharacterized protein</fullName>
    </submittedName>
</protein>
<organism evidence="1 2">
    <name type="scientific">Streptomyces globisporus C-1027</name>
    <dbReference type="NCBI Taxonomy" id="1172567"/>
    <lineage>
        <taxon>Bacteria</taxon>
        <taxon>Bacillati</taxon>
        <taxon>Actinomycetota</taxon>
        <taxon>Actinomycetes</taxon>
        <taxon>Kitasatosporales</taxon>
        <taxon>Streptomycetaceae</taxon>
        <taxon>Streptomyces</taxon>
    </lineage>
</organism>
<sequence>MIPVSRYSSCRILVTNITVEETRRLLGSLFDGAFERNTLTVGGMEIEVRRNPGASSGGVEADDSVRWPVQIATETVTPHGETAAVETVSRILESLWGARAQAVAACDFEDELPWRGGIQRLRDSDDG</sequence>
<reference evidence="1 2" key="1">
    <citation type="journal article" date="2012" name="J. Bacteriol.">
        <title>Draft genome sequence of Streptomyces globisporus C-1027, which produces an antitumor antibiotic consisting of a nine-membered enediyne with a chromoprotein.</title>
        <authorList>
            <person name="Wang L."/>
            <person name="Wang S."/>
            <person name="He Q."/>
            <person name="Yu T."/>
            <person name="Li Q."/>
            <person name="Hong B."/>
        </authorList>
    </citation>
    <scope>NUCLEOTIDE SEQUENCE [LARGE SCALE GENOMIC DNA]</scope>
    <source>
        <strain evidence="1 2">C-1027</strain>
    </source>
</reference>